<dbReference type="AlphaFoldDB" id="A0AAD7P339"/>
<comment type="caution">
    <text evidence="1">The sequence shown here is derived from an EMBL/GenBank/DDBJ whole genome shotgun (WGS) entry which is preliminary data.</text>
</comment>
<organism evidence="1 2">
    <name type="scientific">Mycena metata</name>
    <dbReference type="NCBI Taxonomy" id="1033252"/>
    <lineage>
        <taxon>Eukaryota</taxon>
        <taxon>Fungi</taxon>
        <taxon>Dikarya</taxon>
        <taxon>Basidiomycota</taxon>
        <taxon>Agaricomycotina</taxon>
        <taxon>Agaricomycetes</taxon>
        <taxon>Agaricomycetidae</taxon>
        <taxon>Agaricales</taxon>
        <taxon>Marasmiineae</taxon>
        <taxon>Mycenaceae</taxon>
        <taxon>Mycena</taxon>
    </lineage>
</organism>
<evidence type="ECO:0000313" key="1">
    <source>
        <dbReference type="EMBL" id="KAJ7785790.1"/>
    </source>
</evidence>
<gene>
    <name evidence="1" type="ORF">B0H16DRAFT_5791</name>
</gene>
<name>A0AAD7P339_9AGAR</name>
<proteinExistence type="predicted"/>
<protein>
    <submittedName>
        <fullName evidence="1">Uncharacterized protein</fullName>
    </submittedName>
</protein>
<accession>A0AAD7P339</accession>
<sequence>MCPSLRRVRISGPGTSDSFGHNEPITLHDRLTSFSLWNNTDEILQYLAFPALTELRFVNISSLNNTILLPFLSRTRGSLRYFAISHSPSALILNLSVECFVHTVHLTSLHLPLLTPESGVAFVRALNRHHAEELLPALTHLTLDKWNPDQVSGQLLDALDTRCIGSEAEDGRAARLPLESFRLVLSSHDTSSLVVQSCGMALRDLRRWGMEVHVGTFGQNYLAQ</sequence>
<evidence type="ECO:0000313" key="2">
    <source>
        <dbReference type="Proteomes" id="UP001215598"/>
    </source>
</evidence>
<reference evidence="1" key="1">
    <citation type="submission" date="2023-03" db="EMBL/GenBank/DDBJ databases">
        <title>Massive genome expansion in bonnet fungi (Mycena s.s.) driven by repeated elements and novel gene families across ecological guilds.</title>
        <authorList>
            <consortium name="Lawrence Berkeley National Laboratory"/>
            <person name="Harder C.B."/>
            <person name="Miyauchi S."/>
            <person name="Viragh M."/>
            <person name="Kuo A."/>
            <person name="Thoen E."/>
            <person name="Andreopoulos B."/>
            <person name="Lu D."/>
            <person name="Skrede I."/>
            <person name="Drula E."/>
            <person name="Henrissat B."/>
            <person name="Morin E."/>
            <person name="Kohler A."/>
            <person name="Barry K."/>
            <person name="LaButti K."/>
            <person name="Morin E."/>
            <person name="Salamov A."/>
            <person name="Lipzen A."/>
            <person name="Mereny Z."/>
            <person name="Hegedus B."/>
            <person name="Baldrian P."/>
            <person name="Stursova M."/>
            <person name="Weitz H."/>
            <person name="Taylor A."/>
            <person name="Grigoriev I.V."/>
            <person name="Nagy L.G."/>
            <person name="Martin F."/>
            <person name="Kauserud H."/>
        </authorList>
    </citation>
    <scope>NUCLEOTIDE SEQUENCE</scope>
    <source>
        <strain evidence="1">CBHHK182m</strain>
    </source>
</reference>
<dbReference type="Proteomes" id="UP001215598">
    <property type="component" value="Unassembled WGS sequence"/>
</dbReference>
<keyword evidence="2" id="KW-1185">Reference proteome</keyword>
<dbReference type="EMBL" id="JARKIB010000001">
    <property type="protein sequence ID" value="KAJ7785790.1"/>
    <property type="molecule type" value="Genomic_DNA"/>
</dbReference>